<evidence type="ECO:0008006" key="4">
    <source>
        <dbReference type="Google" id="ProtNLM"/>
    </source>
</evidence>
<organism evidence="2 3">
    <name type="scientific">Robiginitalea marina</name>
    <dbReference type="NCBI Taxonomy" id="2954105"/>
    <lineage>
        <taxon>Bacteria</taxon>
        <taxon>Pseudomonadati</taxon>
        <taxon>Bacteroidota</taxon>
        <taxon>Flavobacteriia</taxon>
        <taxon>Flavobacteriales</taxon>
        <taxon>Flavobacteriaceae</taxon>
        <taxon>Robiginitalea</taxon>
    </lineage>
</organism>
<proteinExistence type="predicted"/>
<accession>A0ABT1AVM5</accession>
<evidence type="ECO:0000256" key="1">
    <source>
        <dbReference type="SAM" id="SignalP"/>
    </source>
</evidence>
<dbReference type="RefSeq" id="WP_252740343.1">
    <property type="nucleotide sequence ID" value="NZ_JAMXIB010000002.1"/>
</dbReference>
<dbReference type="EMBL" id="JAMXIB010000002">
    <property type="protein sequence ID" value="MCO5723969.1"/>
    <property type="molecule type" value="Genomic_DNA"/>
</dbReference>
<gene>
    <name evidence="2" type="ORF">NG653_03820</name>
</gene>
<reference evidence="2 3" key="1">
    <citation type="submission" date="2022-06" db="EMBL/GenBank/DDBJ databases">
        <authorList>
            <person name="Xuan X."/>
        </authorList>
    </citation>
    <scope>NUCLEOTIDE SEQUENCE [LARGE SCALE GENOMIC DNA]</scope>
    <source>
        <strain evidence="2 3">2V75</strain>
    </source>
</reference>
<feature type="signal peptide" evidence="1">
    <location>
        <begin position="1"/>
        <end position="18"/>
    </location>
</feature>
<sequence length="215" mass="24369">MKKLLLFCCLLSLLGAYGQKNIYQSPQFETLSQDHRVLAILPFLTRLDLGEKLTPPEKDRLEQKEGYAVQDALQSYFGRGTKSRKFTVEFQDSGKTNALLAQNGISYGNIDRHTVAELARLLEVDGVVSGNMDVNILLSNGVPQEMSLLDYFLGEADYGRIGIKISDGDTGKLLWKYEHEINRKSGKNTEDLIDKMMKKAARKFPYDKENRKRAQ</sequence>
<protein>
    <recommendedName>
        <fullName evidence="4">DUF4252 domain-containing protein</fullName>
    </recommendedName>
</protein>
<keyword evidence="1" id="KW-0732">Signal</keyword>
<dbReference type="Gene3D" id="3.40.50.10610">
    <property type="entry name" value="ABC-type transport auxiliary lipoprotein component"/>
    <property type="match status" value="1"/>
</dbReference>
<evidence type="ECO:0000313" key="3">
    <source>
        <dbReference type="Proteomes" id="UP001206312"/>
    </source>
</evidence>
<keyword evidence="3" id="KW-1185">Reference proteome</keyword>
<dbReference type="Proteomes" id="UP001206312">
    <property type="component" value="Unassembled WGS sequence"/>
</dbReference>
<feature type="chain" id="PRO_5045052440" description="DUF4252 domain-containing protein" evidence="1">
    <location>
        <begin position="19"/>
        <end position="215"/>
    </location>
</feature>
<comment type="caution">
    <text evidence="2">The sequence shown here is derived from an EMBL/GenBank/DDBJ whole genome shotgun (WGS) entry which is preliminary data.</text>
</comment>
<name>A0ABT1AVM5_9FLAO</name>
<evidence type="ECO:0000313" key="2">
    <source>
        <dbReference type="EMBL" id="MCO5723969.1"/>
    </source>
</evidence>